<dbReference type="RefSeq" id="WP_007281105.1">
    <property type="nucleotide sequence ID" value="NZ_ABCK01000037.1"/>
</dbReference>
<accession>A6DTF6</accession>
<dbReference type="AlphaFoldDB" id="A6DTF6"/>
<dbReference type="SUPFAM" id="SSF56112">
    <property type="entry name" value="Protein kinase-like (PK-like)"/>
    <property type="match status" value="1"/>
</dbReference>
<dbReference type="PANTHER" id="PTHR43671:SF13">
    <property type="entry name" value="SERINE_THREONINE-PROTEIN KINASE NEK2"/>
    <property type="match status" value="1"/>
</dbReference>
<dbReference type="PROSITE" id="PS50011">
    <property type="entry name" value="PROTEIN_KINASE_DOM"/>
    <property type="match status" value="1"/>
</dbReference>
<evidence type="ECO:0000313" key="9">
    <source>
        <dbReference type="Proteomes" id="UP000004947"/>
    </source>
</evidence>
<evidence type="ECO:0000313" key="8">
    <source>
        <dbReference type="EMBL" id="EDM25060.1"/>
    </source>
</evidence>
<evidence type="ECO:0000256" key="1">
    <source>
        <dbReference type="ARBA" id="ARBA00012513"/>
    </source>
</evidence>
<name>A6DTF6_9BACT</name>
<dbReference type="InterPro" id="IPR050660">
    <property type="entry name" value="NEK_Ser/Thr_kinase"/>
</dbReference>
<dbReference type="InterPro" id="IPR011009">
    <property type="entry name" value="Kinase-like_dom_sf"/>
</dbReference>
<dbReference type="GO" id="GO:0004674">
    <property type="term" value="F:protein serine/threonine kinase activity"/>
    <property type="evidence" value="ECO:0007669"/>
    <property type="project" value="UniProtKB-KW"/>
</dbReference>
<protein>
    <recommendedName>
        <fullName evidence="1">non-specific serine/threonine protein kinase</fullName>
        <ecNumber evidence="1">2.7.11.1</ecNumber>
    </recommendedName>
</protein>
<evidence type="ECO:0000256" key="5">
    <source>
        <dbReference type="ARBA" id="ARBA00022840"/>
    </source>
</evidence>
<keyword evidence="6" id="KW-0812">Transmembrane</keyword>
<dbReference type="STRING" id="313628.LNTAR_09986"/>
<keyword evidence="2" id="KW-0808">Transferase</keyword>
<comment type="caution">
    <text evidence="8">The sequence shown here is derived from an EMBL/GenBank/DDBJ whole genome shotgun (WGS) entry which is preliminary data.</text>
</comment>
<dbReference type="PANTHER" id="PTHR43671">
    <property type="entry name" value="SERINE/THREONINE-PROTEIN KINASE NEK"/>
    <property type="match status" value="1"/>
</dbReference>
<keyword evidence="9" id="KW-1185">Reference proteome</keyword>
<keyword evidence="6" id="KW-1133">Transmembrane helix</keyword>
<keyword evidence="3" id="KW-0547">Nucleotide-binding</keyword>
<keyword evidence="8" id="KW-0723">Serine/threonine-protein kinase</keyword>
<proteinExistence type="predicted"/>
<dbReference type="InterPro" id="IPR000719">
    <property type="entry name" value="Prot_kinase_dom"/>
</dbReference>
<reference evidence="8 9" key="1">
    <citation type="journal article" date="2010" name="J. Bacteriol.">
        <title>Genome sequence of Lentisphaera araneosa HTCC2155T, the type species of the order Lentisphaerales in the phylum Lentisphaerae.</title>
        <authorList>
            <person name="Thrash J.C."/>
            <person name="Cho J.C."/>
            <person name="Vergin K.L."/>
            <person name="Morris R.M."/>
            <person name="Giovannoni S.J."/>
        </authorList>
    </citation>
    <scope>NUCLEOTIDE SEQUENCE [LARGE SCALE GENOMIC DNA]</scope>
    <source>
        <strain evidence="8 9">HTCC2155</strain>
    </source>
</reference>
<gene>
    <name evidence="8" type="ORF">LNTAR_09986</name>
</gene>
<evidence type="ECO:0000259" key="7">
    <source>
        <dbReference type="PROSITE" id="PS50011"/>
    </source>
</evidence>
<dbReference type="GO" id="GO:0005524">
    <property type="term" value="F:ATP binding"/>
    <property type="evidence" value="ECO:0007669"/>
    <property type="project" value="UniProtKB-KW"/>
</dbReference>
<dbReference type="EMBL" id="ABCK01000037">
    <property type="protein sequence ID" value="EDM25060.1"/>
    <property type="molecule type" value="Genomic_DNA"/>
</dbReference>
<feature type="transmembrane region" description="Helical" evidence="6">
    <location>
        <begin position="377"/>
        <end position="399"/>
    </location>
</feature>
<evidence type="ECO:0000256" key="6">
    <source>
        <dbReference type="SAM" id="Phobius"/>
    </source>
</evidence>
<keyword evidence="5" id="KW-0067">ATP-binding</keyword>
<evidence type="ECO:0000256" key="3">
    <source>
        <dbReference type="ARBA" id="ARBA00022741"/>
    </source>
</evidence>
<dbReference type="Pfam" id="PF00069">
    <property type="entry name" value="Pkinase"/>
    <property type="match status" value="1"/>
</dbReference>
<dbReference type="eggNOG" id="COG0515">
    <property type="taxonomic scope" value="Bacteria"/>
</dbReference>
<feature type="domain" description="Protein kinase" evidence="7">
    <location>
        <begin position="46"/>
        <end position="303"/>
    </location>
</feature>
<dbReference type="SMART" id="SM00220">
    <property type="entry name" value="S_TKc"/>
    <property type="match status" value="1"/>
</dbReference>
<dbReference type="Proteomes" id="UP000004947">
    <property type="component" value="Unassembled WGS sequence"/>
</dbReference>
<sequence>MSTEQIKAACPSCETRMFFDYNKALTKQSCSSCHYTFTVPKAFSTYILQVIKANDEFSDTYNALNKEGKLCRLRVFNNLISDSLHAQQALKLSVQKQTSLSSDHLVKIQNSFEYEDQFCVEYEFMKTSLKGHRQKQSLTLDQCLGISLQLLRAYDDLAKNDLIASNIKPSTISYVQDQVAFYDVEMSWPAAFELSKKDLGFNPVNNTQYVAPEVITERKVSAKSDLYSLGCVIYELFASHPPFYKEESANAQLEAHKNLKPESLRSFNNRIPESLDRLILSMLEKHPEHRPQIDDLISDLERVDLNPSKEILKEFAPSPSDTLVPKKTAEIDLSLLASERNLHPPSSVTPLEEDQEELNQEQISDFTEDDDVEPKCFPLATVFIVLIVIVVLLMAYFMGNKKDKNDDDRESLSRLMECYENHRST</sequence>
<dbReference type="OrthoDB" id="9772100at2"/>
<organism evidence="8 9">
    <name type="scientific">Lentisphaera araneosa HTCC2155</name>
    <dbReference type="NCBI Taxonomy" id="313628"/>
    <lineage>
        <taxon>Bacteria</taxon>
        <taxon>Pseudomonadati</taxon>
        <taxon>Lentisphaerota</taxon>
        <taxon>Lentisphaeria</taxon>
        <taxon>Lentisphaerales</taxon>
        <taxon>Lentisphaeraceae</taxon>
        <taxon>Lentisphaera</taxon>
    </lineage>
</organism>
<keyword evidence="6" id="KW-0472">Membrane</keyword>
<evidence type="ECO:0000256" key="4">
    <source>
        <dbReference type="ARBA" id="ARBA00022777"/>
    </source>
</evidence>
<dbReference type="Gene3D" id="1.10.510.10">
    <property type="entry name" value="Transferase(Phosphotransferase) domain 1"/>
    <property type="match status" value="1"/>
</dbReference>
<evidence type="ECO:0000256" key="2">
    <source>
        <dbReference type="ARBA" id="ARBA00022679"/>
    </source>
</evidence>
<dbReference type="EC" id="2.7.11.1" evidence="1"/>
<keyword evidence="4 8" id="KW-0418">Kinase</keyword>